<proteinExistence type="inferred from homology"/>
<dbReference type="STRING" id="97972.A0A2V1DDN8"/>
<protein>
    <submittedName>
        <fullName evidence="5">DUF858-domain-containing protein</fullName>
    </submittedName>
</protein>
<dbReference type="GO" id="GO:0032259">
    <property type="term" value="P:methylation"/>
    <property type="evidence" value="ECO:0007669"/>
    <property type="project" value="UniProtKB-KW"/>
</dbReference>
<dbReference type="GO" id="GO:0008276">
    <property type="term" value="F:protein methyltransferase activity"/>
    <property type="evidence" value="ECO:0007669"/>
    <property type="project" value="UniProtKB-ARBA"/>
</dbReference>
<comment type="similarity">
    <text evidence="1">Belongs to the methyltransferase superfamily. NTM1 family.</text>
</comment>
<keyword evidence="3" id="KW-0808">Transferase</keyword>
<accession>A0A2V1DDN8</accession>
<evidence type="ECO:0000256" key="4">
    <source>
        <dbReference type="ARBA" id="ARBA00022691"/>
    </source>
</evidence>
<keyword evidence="6" id="KW-1185">Reference proteome</keyword>
<dbReference type="Gene3D" id="3.40.50.150">
    <property type="entry name" value="Vaccinia Virus protein VP39"/>
    <property type="match status" value="1"/>
</dbReference>
<dbReference type="InterPro" id="IPR008576">
    <property type="entry name" value="MeTrfase_NTM1"/>
</dbReference>
<dbReference type="Pfam" id="PF05891">
    <property type="entry name" value="Methyltransf_PK"/>
    <property type="match status" value="1"/>
</dbReference>
<organism evidence="5 6">
    <name type="scientific">Periconia macrospinosa</name>
    <dbReference type="NCBI Taxonomy" id="97972"/>
    <lineage>
        <taxon>Eukaryota</taxon>
        <taxon>Fungi</taxon>
        <taxon>Dikarya</taxon>
        <taxon>Ascomycota</taxon>
        <taxon>Pezizomycotina</taxon>
        <taxon>Dothideomycetes</taxon>
        <taxon>Pleosporomycetidae</taxon>
        <taxon>Pleosporales</taxon>
        <taxon>Massarineae</taxon>
        <taxon>Periconiaceae</taxon>
        <taxon>Periconia</taxon>
    </lineage>
</organism>
<dbReference type="EMBL" id="KZ805469">
    <property type="protein sequence ID" value="PVH96257.1"/>
    <property type="molecule type" value="Genomic_DNA"/>
</dbReference>
<evidence type="ECO:0000313" key="6">
    <source>
        <dbReference type="Proteomes" id="UP000244855"/>
    </source>
</evidence>
<sequence length="96" mass="10919">MSTDAWGKDIFDDVDSSFTRSDAKFRALFDEAGMMVVAAELQKGFPKDLFPVRMLDYWTDCLSVRVTLNSTIKMIASQRVHKDADSQYHKIPKVPS</sequence>
<reference evidence="5 6" key="1">
    <citation type="journal article" date="2018" name="Sci. Rep.">
        <title>Comparative genomics provides insights into the lifestyle and reveals functional heterogeneity of dark septate endophytic fungi.</title>
        <authorList>
            <person name="Knapp D.G."/>
            <person name="Nemeth J.B."/>
            <person name="Barry K."/>
            <person name="Hainaut M."/>
            <person name="Henrissat B."/>
            <person name="Johnson J."/>
            <person name="Kuo A."/>
            <person name="Lim J.H.P."/>
            <person name="Lipzen A."/>
            <person name="Nolan M."/>
            <person name="Ohm R.A."/>
            <person name="Tamas L."/>
            <person name="Grigoriev I.V."/>
            <person name="Spatafora J.W."/>
            <person name="Nagy L.G."/>
            <person name="Kovacs G.M."/>
        </authorList>
    </citation>
    <scope>NUCLEOTIDE SEQUENCE [LARGE SCALE GENOMIC DNA]</scope>
    <source>
        <strain evidence="5 6">DSE2036</strain>
    </source>
</reference>
<dbReference type="InterPro" id="IPR029063">
    <property type="entry name" value="SAM-dependent_MTases_sf"/>
</dbReference>
<gene>
    <name evidence="5" type="ORF">DM02DRAFT_659354</name>
</gene>
<evidence type="ECO:0000256" key="1">
    <source>
        <dbReference type="ARBA" id="ARBA00009059"/>
    </source>
</evidence>
<evidence type="ECO:0000256" key="2">
    <source>
        <dbReference type="ARBA" id="ARBA00022603"/>
    </source>
</evidence>
<name>A0A2V1DDN8_9PLEO</name>
<keyword evidence="2" id="KW-0489">Methyltransferase</keyword>
<evidence type="ECO:0000313" key="5">
    <source>
        <dbReference type="EMBL" id="PVH96257.1"/>
    </source>
</evidence>
<dbReference type="AlphaFoldDB" id="A0A2V1DDN8"/>
<dbReference type="OrthoDB" id="1298661at2759"/>
<evidence type="ECO:0000256" key="3">
    <source>
        <dbReference type="ARBA" id="ARBA00022679"/>
    </source>
</evidence>
<dbReference type="Proteomes" id="UP000244855">
    <property type="component" value="Unassembled WGS sequence"/>
</dbReference>
<keyword evidence="4" id="KW-0949">S-adenosyl-L-methionine</keyword>